<keyword evidence="2" id="KW-1185">Reference proteome</keyword>
<gene>
    <name evidence="1" type="ORF">PRZ48_003515</name>
</gene>
<dbReference type="Proteomes" id="UP001305779">
    <property type="component" value="Unassembled WGS sequence"/>
</dbReference>
<organism evidence="1 2">
    <name type="scientific">Zasmidium cellare</name>
    <name type="common">Wine cellar mold</name>
    <name type="synonym">Racodium cellare</name>
    <dbReference type="NCBI Taxonomy" id="395010"/>
    <lineage>
        <taxon>Eukaryota</taxon>
        <taxon>Fungi</taxon>
        <taxon>Dikarya</taxon>
        <taxon>Ascomycota</taxon>
        <taxon>Pezizomycotina</taxon>
        <taxon>Dothideomycetes</taxon>
        <taxon>Dothideomycetidae</taxon>
        <taxon>Mycosphaerellales</taxon>
        <taxon>Mycosphaerellaceae</taxon>
        <taxon>Zasmidium</taxon>
    </lineage>
</organism>
<accession>A0ABR0EVM2</accession>
<dbReference type="PANTHER" id="PTHR34129">
    <property type="entry name" value="BLR1139 PROTEIN"/>
    <property type="match status" value="1"/>
</dbReference>
<dbReference type="EMBL" id="JAXOVC010000002">
    <property type="protein sequence ID" value="KAK4505552.1"/>
    <property type="molecule type" value="Genomic_DNA"/>
</dbReference>
<evidence type="ECO:0000313" key="2">
    <source>
        <dbReference type="Proteomes" id="UP001305779"/>
    </source>
</evidence>
<reference evidence="1 2" key="1">
    <citation type="journal article" date="2023" name="G3 (Bethesda)">
        <title>A chromosome-level genome assembly of Zasmidium syzygii isolated from banana leaves.</title>
        <authorList>
            <person name="van Westerhoven A.C."/>
            <person name="Mehrabi R."/>
            <person name="Talebi R."/>
            <person name="Steentjes M.B.F."/>
            <person name="Corcolon B."/>
            <person name="Chong P.A."/>
            <person name="Kema G.H.J."/>
            <person name="Seidl M.F."/>
        </authorList>
    </citation>
    <scope>NUCLEOTIDE SEQUENCE [LARGE SCALE GENOMIC DNA]</scope>
    <source>
        <strain evidence="1 2">P124</strain>
    </source>
</reference>
<evidence type="ECO:0000313" key="1">
    <source>
        <dbReference type="EMBL" id="KAK4505552.1"/>
    </source>
</evidence>
<sequence length="120" mass="13625">MPNHTYYYKILETAPPTPLPETLPTTALDAKDGFIHLSTAQQTPVTANLFFKDFTKLWILKLRVKDLDGEVKFPEELPGCPHVHDSKLGLGKRNVETVIVVERDEKADWGSVEELKHLED</sequence>
<dbReference type="SUPFAM" id="SSF56399">
    <property type="entry name" value="ADP-ribosylation"/>
    <property type="match status" value="1"/>
</dbReference>
<name>A0ABR0EVM2_ZASCE</name>
<dbReference type="InterPro" id="IPR009297">
    <property type="entry name" value="DUF952"/>
</dbReference>
<comment type="caution">
    <text evidence="1">The sequence shown here is derived from an EMBL/GenBank/DDBJ whole genome shotgun (WGS) entry which is preliminary data.</text>
</comment>
<protein>
    <recommendedName>
        <fullName evidence="3">DUF952 domain-containing protein</fullName>
    </recommendedName>
</protein>
<evidence type="ECO:0008006" key="3">
    <source>
        <dbReference type="Google" id="ProtNLM"/>
    </source>
</evidence>
<dbReference type="Gene3D" id="3.20.170.20">
    <property type="entry name" value="Protein of unknown function DUF952"/>
    <property type="match status" value="1"/>
</dbReference>
<dbReference type="Pfam" id="PF06108">
    <property type="entry name" value="DUF952"/>
    <property type="match status" value="1"/>
</dbReference>
<dbReference type="PANTHER" id="PTHR34129:SF1">
    <property type="entry name" value="DUF952 DOMAIN-CONTAINING PROTEIN"/>
    <property type="match status" value="1"/>
</dbReference>
<proteinExistence type="predicted"/>